<dbReference type="InterPro" id="IPR036477">
    <property type="entry name" value="Formyl_transf_N_sf"/>
</dbReference>
<proteinExistence type="predicted"/>
<accession>A0A6B0GM21</accession>
<protein>
    <submittedName>
        <fullName evidence="2">Methionyl-tRNA formyltransferase-like protein</fullName>
    </submittedName>
</protein>
<dbReference type="GO" id="GO:0016740">
    <property type="term" value="F:transferase activity"/>
    <property type="evidence" value="ECO:0007669"/>
    <property type="project" value="UniProtKB-KW"/>
</dbReference>
<name>A0A6B0GM21_9EURY</name>
<keyword evidence="2" id="KW-0808">Transferase</keyword>
<evidence type="ECO:0000259" key="1">
    <source>
        <dbReference type="Pfam" id="PF00551"/>
    </source>
</evidence>
<dbReference type="AlphaFoldDB" id="A0A6B0GM21"/>
<dbReference type="Gene3D" id="3.40.50.170">
    <property type="entry name" value="Formyl transferase, N-terminal domain"/>
    <property type="match status" value="1"/>
</dbReference>
<comment type="caution">
    <text evidence="2">The sequence shown here is derived from an EMBL/GenBank/DDBJ whole genome shotgun (WGS) entry which is preliminary data.</text>
</comment>
<gene>
    <name evidence="2" type="ORF">GQS65_01550</name>
</gene>
<dbReference type="InterPro" id="IPR002376">
    <property type="entry name" value="Formyl_transf_N"/>
</dbReference>
<dbReference type="Proteomes" id="UP000451471">
    <property type="component" value="Unassembled WGS sequence"/>
</dbReference>
<dbReference type="SUPFAM" id="SSF53328">
    <property type="entry name" value="Formyltransferase"/>
    <property type="match status" value="1"/>
</dbReference>
<keyword evidence="3" id="KW-1185">Reference proteome</keyword>
<evidence type="ECO:0000313" key="3">
    <source>
        <dbReference type="Proteomes" id="UP000451471"/>
    </source>
</evidence>
<feature type="domain" description="Formyl transferase N-terminal" evidence="1">
    <location>
        <begin position="102"/>
        <end position="205"/>
    </location>
</feature>
<dbReference type="Pfam" id="PF00551">
    <property type="entry name" value="Formyl_trans_N"/>
    <property type="match status" value="1"/>
</dbReference>
<evidence type="ECO:0000313" key="2">
    <source>
        <dbReference type="EMBL" id="MWG33185.1"/>
    </source>
</evidence>
<dbReference type="EMBL" id="WSZK01000005">
    <property type="protein sequence ID" value="MWG33185.1"/>
    <property type="molecule type" value="Genomic_DNA"/>
</dbReference>
<sequence>MRRWAAAAVARAIDDGVLSVERVVINDDVAASLDDDGVATLRRYVDTARDYGVWTPVSAYRSVVAPPAHLEWVDLDDLPWADVPRVLCTPQPAETFGQVLPTEVVDTVAAETDVVVRFGFGIVKGDILTEPDHGVLSFHHGDVRRYRGRPVGVWEYIDGAHEGGVTLQRLTETLDGGAVVAFESVNLSDAETWPDVERRLYAASEGMLSTGLASLRAGESPERIDSDDLGPLYTTPGARETVRFLVKNTVGMARRVLAR</sequence>
<organism evidence="2 3">
    <name type="scientific">Halomarina oriensis</name>
    <dbReference type="NCBI Taxonomy" id="671145"/>
    <lineage>
        <taxon>Archaea</taxon>
        <taxon>Methanobacteriati</taxon>
        <taxon>Methanobacteriota</taxon>
        <taxon>Stenosarchaea group</taxon>
        <taxon>Halobacteria</taxon>
        <taxon>Halobacteriales</taxon>
        <taxon>Natronomonadaceae</taxon>
        <taxon>Halomarina</taxon>
    </lineage>
</organism>
<reference evidence="2 3" key="1">
    <citation type="submission" date="2019-12" db="EMBL/GenBank/DDBJ databases">
        <title>Halocatena pleomorpha gen. nov. sp. nov., an extremely halophilic archaeon of family Halobacteriaceae isolated from saltpan soil.</title>
        <authorList>
            <person name="Pal Y."/>
            <person name="Verma A."/>
            <person name="Krishnamurthi S."/>
            <person name="Kumar P."/>
        </authorList>
    </citation>
    <scope>NUCLEOTIDE SEQUENCE [LARGE SCALE GENOMIC DNA]</scope>
    <source>
        <strain evidence="2 3">JCM 16495</strain>
    </source>
</reference>